<dbReference type="InterPro" id="IPR028098">
    <property type="entry name" value="Glyco_trans_4-like_N"/>
</dbReference>
<gene>
    <name evidence="7" type="ORF">GCM10020260_19080</name>
</gene>
<name>A0ABP6RI17_9MICC</name>
<dbReference type="Pfam" id="PF00535">
    <property type="entry name" value="Glycos_transf_2"/>
    <property type="match status" value="1"/>
</dbReference>
<dbReference type="InterPro" id="IPR001173">
    <property type="entry name" value="Glyco_trans_2-like"/>
</dbReference>
<evidence type="ECO:0000256" key="4">
    <source>
        <dbReference type="SAM" id="MobiDB-lite"/>
    </source>
</evidence>
<evidence type="ECO:0000256" key="1">
    <source>
        <dbReference type="ARBA" id="ARBA00021292"/>
    </source>
</evidence>
<evidence type="ECO:0000259" key="6">
    <source>
        <dbReference type="Pfam" id="PF13579"/>
    </source>
</evidence>
<organism evidence="7 8">
    <name type="scientific">Nesterenkonia halobia</name>
    <dbReference type="NCBI Taxonomy" id="37922"/>
    <lineage>
        <taxon>Bacteria</taxon>
        <taxon>Bacillati</taxon>
        <taxon>Actinomycetota</taxon>
        <taxon>Actinomycetes</taxon>
        <taxon>Micrococcales</taxon>
        <taxon>Micrococcaceae</taxon>
        <taxon>Nesterenkonia</taxon>
    </lineage>
</organism>
<evidence type="ECO:0000313" key="8">
    <source>
        <dbReference type="Proteomes" id="UP001501736"/>
    </source>
</evidence>
<keyword evidence="8" id="KW-1185">Reference proteome</keyword>
<proteinExistence type="predicted"/>
<feature type="compositionally biased region" description="Basic and acidic residues" evidence="4">
    <location>
        <begin position="411"/>
        <end position="425"/>
    </location>
</feature>
<dbReference type="SUPFAM" id="SSF53756">
    <property type="entry name" value="UDP-Glycosyltransferase/glycogen phosphorylase"/>
    <property type="match status" value="1"/>
</dbReference>
<evidence type="ECO:0000256" key="2">
    <source>
        <dbReference type="ARBA" id="ARBA00022676"/>
    </source>
</evidence>
<evidence type="ECO:0000313" key="7">
    <source>
        <dbReference type="EMBL" id="GAA3285765.1"/>
    </source>
</evidence>
<dbReference type="EMBL" id="BAAAYG010000007">
    <property type="protein sequence ID" value="GAA3285765.1"/>
    <property type="molecule type" value="Genomic_DNA"/>
</dbReference>
<keyword evidence="2" id="KW-0328">Glycosyltransferase</keyword>
<keyword evidence="3" id="KW-0808">Transferase</keyword>
<protein>
    <recommendedName>
        <fullName evidence="1">D-inositol 3-phosphate glycosyltransferase</fullName>
    </recommendedName>
</protein>
<dbReference type="RefSeq" id="WP_344720664.1">
    <property type="nucleotide sequence ID" value="NZ_BAAAYG010000007.1"/>
</dbReference>
<reference evidence="8" key="1">
    <citation type="journal article" date="2019" name="Int. J. Syst. Evol. Microbiol.">
        <title>The Global Catalogue of Microorganisms (GCM) 10K type strain sequencing project: providing services to taxonomists for standard genome sequencing and annotation.</title>
        <authorList>
            <consortium name="The Broad Institute Genomics Platform"/>
            <consortium name="The Broad Institute Genome Sequencing Center for Infectious Disease"/>
            <person name="Wu L."/>
            <person name="Ma J."/>
        </authorList>
    </citation>
    <scope>NUCLEOTIDE SEQUENCE [LARGE SCALE GENOMIC DNA]</scope>
    <source>
        <strain evidence="8">JCM 11483</strain>
    </source>
</reference>
<dbReference type="Proteomes" id="UP001501736">
    <property type="component" value="Unassembled WGS sequence"/>
</dbReference>
<accession>A0ABP6RI17</accession>
<dbReference type="InterPro" id="IPR050194">
    <property type="entry name" value="Glycosyltransferase_grp1"/>
</dbReference>
<dbReference type="CDD" id="cd03794">
    <property type="entry name" value="GT4_WbuB-like"/>
    <property type="match status" value="1"/>
</dbReference>
<dbReference type="InterPro" id="IPR029044">
    <property type="entry name" value="Nucleotide-diphossugar_trans"/>
</dbReference>
<dbReference type="Pfam" id="PF13579">
    <property type="entry name" value="Glyco_trans_4_4"/>
    <property type="match status" value="1"/>
</dbReference>
<dbReference type="PANTHER" id="PTHR45947:SF3">
    <property type="entry name" value="SULFOQUINOVOSYL TRANSFERASE SQD2"/>
    <property type="match status" value="1"/>
</dbReference>
<dbReference type="PANTHER" id="PTHR45947">
    <property type="entry name" value="SULFOQUINOVOSYL TRANSFERASE SQD2"/>
    <property type="match status" value="1"/>
</dbReference>
<feature type="domain" description="Glycosyltransferase 2-like" evidence="5">
    <location>
        <begin position="443"/>
        <end position="570"/>
    </location>
</feature>
<dbReference type="Gene3D" id="3.40.50.2000">
    <property type="entry name" value="Glycogen Phosphorylase B"/>
    <property type="match status" value="2"/>
</dbReference>
<feature type="domain" description="Glycosyltransferase subfamily 4-like N-terminal" evidence="6">
    <location>
        <begin position="30"/>
        <end position="210"/>
    </location>
</feature>
<feature type="region of interest" description="Disordered" evidence="4">
    <location>
        <begin position="411"/>
        <end position="433"/>
    </location>
</feature>
<evidence type="ECO:0000256" key="3">
    <source>
        <dbReference type="ARBA" id="ARBA00022679"/>
    </source>
</evidence>
<evidence type="ECO:0000259" key="5">
    <source>
        <dbReference type="Pfam" id="PF00535"/>
    </source>
</evidence>
<dbReference type="Gene3D" id="3.90.550.10">
    <property type="entry name" value="Spore Coat Polysaccharide Biosynthesis Protein SpsA, Chain A"/>
    <property type="match status" value="1"/>
</dbReference>
<sequence>MSPAEDRRRGDGRRALLLTHSYWPEHTPPQRRWQRLVAGLRAAGWSVDVVTPAADARSTPVAERGSGAAGVRSVSGPAGEQVHRVLRPLLRDSRAGRFAADAVAAGLMVPRALLVERPDVVVATVPALPVICSGWLAARLRRAPLVVDMRDAWPELAREAGVRAGPAGRMMETVVAAVQRRAELVVTVTHGFARRLAARGVERVTTISNGVALDEVPQLEHRERAAGELRVAYLGNHGESQALDAVIDAAAALHAAGEVAVRLRMVGSGTQKPRLVARAADCPAIEFHDPVHGEELWQHHRWADTVLISLRTDWESFAWTVPSKTFELMGTGKHITAAVVGEAAEILAAAENVTLVDQGPDGLAEALVALARDPESTPISGSGRRWVREHADLPRLAEDYAGLLADVVDRRGPVGSAPRDREQTLDPRATGEPGPVRADRVWVCVCTYRRNELLAELLTSLRAAAPQELGEDVLPPLVVVDNDPAAGAAETVAELAPEAIAVHQPRPGLAVARNAALDAVPDDADAVVFVDDDERVAPGWLDALISTARSSGAATVSGPVESIFPPEASAQAVEDGAIRRTDFATGPWNLRPATNNVLVRAEWFTRSPAFRFDEAFNVTGGEDSELFGRLQAAGATSWWCAAARVSEEVPLERITRQWLRRRGLRAGHVRALKARKARRSSASIAAEGAARLGAGVLRRGAVRVRGRRASYQDRLWTREGLGMLQWLAGRARGEYARD</sequence>
<comment type="caution">
    <text evidence="7">The sequence shown here is derived from an EMBL/GenBank/DDBJ whole genome shotgun (WGS) entry which is preliminary data.</text>
</comment>
<dbReference type="SUPFAM" id="SSF53448">
    <property type="entry name" value="Nucleotide-diphospho-sugar transferases"/>
    <property type="match status" value="1"/>
</dbReference>
<dbReference type="Pfam" id="PF13692">
    <property type="entry name" value="Glyco_trans_1_4"/>
    <property type="match status" value="1"/>
</dbReference>